<proteinExistence type="predicted"/>
<feature type="region of interest" description="Disordered" evidence="1">
    <location>
        <begin position="83"/>
        <end position="115"/>
    </location>
</feature>
<reference evidence="3" key="1">
    <citation type="submission" date="2023-01" db="EMBL/GenBank/DDBJ databases">
        <title>Exophiala dermititidis isolated from Cystic Fibrosis Patient.</title>
        <authorList>
            <person name="Kurbessoian T."/>
            <person name="Crocker A."/>
            <person name="Murante D."/>
            <person name="Hogan D.A."/>
            <person name="Stajich J.E."/>
        </authorList>
    </citation>
    <scope>NUCLEOTIDE SEQUENCE</scope>
    <source>
        <strain evidence="3">Ex8</strain>
    </source>
</reference>
<comment type="caution">
    <text evidence="3">The sequence shown here is derived from an EMBL/GenBank/DDBJ whole genome shotgun (WGS) entry which is preliminary data.</text>
</comment>
<feature type="compositionally biased region" description="Polar residues" evidence="1">
    <location>
        <begin position="83"/>
        <end position="93"/>
    </location>
</feature>
<protein>
    <submittedName>
        <fullName evidence="3">Uncharacterized protein</fullName>
    </submittedName>
</protein>
<dbReference type="AlphaFoldDB" id="A0AAN6ER40"/>
<evidence type="ECO:0000256" key="1">
    <source>
        <dbReference type="SAM" id="MobiDB-lite"/>
    </source>
</evidence>
<dbReference type="CDD" id="cd12087">
    <property type="entry name" value="TM_EGFR-like"/>
    <property type="match status" value="1"/>
</dbReference>
<accession>A0AAN6ER40</accession>
<evidence type="ECO:0000313" key="3">
    <source>
        <dbReference type="EMBL" id="KAJ8989976.1"/>
    </source>
</evidence>
<name>A0AAN6ER40_EXODE</name>
<organism evidence="3 4">
    <name type="scientific">Exophiala dermatitidis</name>
    <name type="common">Black yeast-like fungus</name>
    <name type="synonym">Wangiella dermatitidis</name>
    <dbReference type="NCBI Taxonomy" id="5970"/>
    <lineage>
        <taxon>Eukaryota</taxon>
        <taxon>Fungi</taxon>
        <taxon>Dikarya</taxon>
        <taxon>Ascomycota</taxon>
        <taxon>Pezizomycotina</taxon>
        <taxon>Eurotiomycetes</taxon>
        <taxon>Chaetothyriomycetidae</taxon>
        <taxon>Chaetothyriales</taxon>
        <taxon>Herpotrichiellaceae</taxon>
        <taxon>Exophiala</taxon>
    </lineage>
</organism>
<evidence type="ECO:0000256" key="2">
    <source>
        <dbReference type="SAM" id="Phobius"/>
    </source>
</evidence>
<feature type="transmembrane region" description="Helical" evidence="2">
    <location>
        <begin position="34"/>
        <end position="54"/>
    </location>
</feature>
<keyword evidence="2" id="KW-1133">Transmembrane helix</keyword>
<sequence>MFMWKREEKEKCHNTDPSLDLCEGYVTKWQTTGIPLIIGLSLFLLLSIVLFIIVRRRRKIQHAAEERKHREIDDEVELEYTMPNDQQQAYKQQHQGEDLEYGLGIQQPPPPKYTH</sequence>
<evidence type="ECO:0000313" key="4">
    <source>
        <dbReference type="Proteomes" id="UP001161757"/>
    </source>
</evidence>
<keyword evidence="2" id="KW-0472">Membrane</keyword>
<dbReference type="Proteomes" id="UP001161757">
    <property type="component" value="Unassembled WGS sequence"/>
</dbReference>
<gene>
    <name evidence="3" type="ORF">HRR80_006112</name>
</gene>
<keyword evidence="2" id="KW-0812">Transmembrane</keyword>
<dbReference type="EMBL" id="JAJGCB010000012">
    <property type="protein sequence ID" value="KAJ8989976.1"/>
    <property type="molecule type" value="Genomic_DNA"/>
</dbReference>